<accession>A0A5B7FR21</accession>
<evidence type="ECO:0000313" key="2">
    <source>
        <dbReference type="Proteomes" id="UP000324222"/>
    </source>
</evidence>
<dbReference type="AlphaFoldDB" id="A0A5B7FR21"/>
<gene>
    <name evidence="1" type="ORF">E2C01_041200</name>
</gene>
<keyword evidence="2" id="KW-1185">Reference proteome</keyword>
<name>A0A5B7FR21_PORTR</name>
<proteinExistence type="predicted"/>
<organism evidence="1 2">
    <name type="scientific">Portunus trituberculatus</name>
    <name type="common">Swimming crab</name>
    <name type="synonym">Neptunus trituberculatus</name>
    <dbReference type="NCBI Taxonomy" id="210409"/>
    <lineage>
        <taxon>Eukaryota</taxon>
        <taxon>Metazoa</taxon>
        <taxon>Ecdysozoa</taxon>
        <taxon>Arthropoda</taxon>
        <taxon>Crustacea</taxon>
        <taxon>Multicrustacea</taxon>
        <taxon>Malacostraca</taxon>
        <taxon>Eumalacostraca</taxon>
        <taxon>Eucarida</taxon>
        <taxon>Decapoda</taxon>
        <taxon>Pleocyemata</taxon>
        <taxon>Brachyura</taxon>
        <taxon>Eubrachyura</taxon>
        <taxon>Portunoidea</taxon>
        <taxon>Portunidae</taxon>
        <taxon>Portuninae</taxon>
        <taxon>Portunus</taxon>
    </lineage>
</organism>
<dbReference type="EMBL" id="VSRR010007746">
    <property type="protein sequence ID" value="MPC47453.1"/>
    <property type="molecule type" value="Genomic_DNA"/>
</dbReference>
<dbReference type="Proteomes" id="UP000324222">
    <property type="component" value="Unassembled WGS sequence"/>
</dbReference>
<comment type="caution">
    <text evidence="1">The sequence shown here is derived from an EMBL/GenBank/DDBJ whole genome shotgun (WGS) entry which is preliminary data.</text>
</comment>
<reference evidence="1 2" key="1">
    <citation type="submission" date="2019-05" db="EMBL/GenBank/DDBJ databases">
        <title>Another draft genome of Portunus trituberculatus and its Hox gene families provides insights of decapod evolution.</title>
        <authorList>
            <person name="Jeong J.-H."/>
            <person name="Song I."/>
            <person name="Kim S."/>
            <person name="Choi T."/>
            <person name="Kim D."/>
            <person name="Ryu S."/>
            <person name="Kim W."/>
        </authorList>
    </citation>
    <scope>NUCLEOTIDE SEQUENCE [LARGE SCALE GENOMIC DNA]</scope>
    <source>
        <tissue evidence="1">Muscle</tissue>
    </source>
</reference>
<evidence type="ECO:0000313" key="1">
    <source>
        <dbReference type="EMBL" id="MPC47453.1"/>
    </source>
</evidence>
<protein>
    <submittedName>
        <fullName evidence="1">Uncharacterized protein</fullName>
    </submittedName>
</protein>
<sequence>MYPCPPVTSNLTILPHRIYPSPPVTSSMPSTTFQPHRFFLHPSLASNLASPAIHALIRSGRIAPRCSSIDCRFLFTNM</sequence>